<feature type="domain" description="UDP-3-O-[3-hydroxymyristoyl] glucosamine N-acyltransferase non-repeat region" evidence="8">
    <location>
        <begin position="26"/>
        <end position="93"/>
    </location>
</feature>
<dbReference type="NCBIfam" id="NF002060">
    <property type="entry name" value="PRK00892.1"/>
    <property type="match status" value="1"/>
</dbReference>
<dbReference type="NCBIfam" id="TIGR01853">
    <property type="entry name" value="lipid_A_lpxD"/>
    <property type="match status" value="1"/>
</dbReference>
<protein>
    <recommendedName>
        <fullName evidence="7">UDP-3-O-acylglucosamine N-acyltransferase</fullName>
        <ecNumber evidence="7">2.3.1.191</ecNumber>
    </recommendedName>
</protein>
<keyword evidence="4 7" id="KW-0677">Repeat</keyword>
<dbReference type="InterPro" id="IPR007691">
    <property type="entry name" value="LpxD"/>
</dbReference>
<dbReference type="SUPFAM" id="SSF51161">
    <property type="entry name" value="Trimeric LpxA-like enzymes"/>
    <property type="match status" value="1"/>
</dbReference>
<proteinExistence type="inferred from homology"/>
<name>A0ABW0KTK9_9BACT</name>
<evidence type="ECO:0000256" key="4">
    <source>
        <dbReference type="ARBA" id="ARBA00022737"/>
    </source>
</evidence>
<dbReference type="CDD" id="cd03352">
    <property type="entry name" value="LbH_LpxD"/>
    <property type="match status" value="1"/>
</dbReference>
<dbReference type="PANTHER" id="PTHR43378">
    <property type="entry name" value="UDP-3-O-ACYLGLUCOSAMINE N-ACYLTRANSFERASE"/>
    <property type="match status" value="1"/>
</dbReference>
<evidence type="ECO:0000256" key="6">
    <source>
        <dbReference type="ARBA" id="ARBA00023315"/>
    </source>
</evidence>
<dbReference type="InterPro" id="IPR001451">
    <property type="entry name" value="Hexapep"/>
</dbReference>
<evidence type="ECO:0000313" key="10">
    <source>
        <dbReference type="Proteomes" id="UP001596052"/>
    </source>
</evidence>
<keyword evidence="10" id="KW-1185">Reference proteome</keyword>
<evidence type="ECO:0000313" key="9">
    <source>
        <dbReference type="EMBL" id="MFC5456674.1"/>
    </source>
</evidence>
<comment type="catalytic activity">
    <reaction evidence="7">
        <text>a UDP-3-O-[(3R)-3-hydroxyacyl]-alpha-D-glucosamine + a (3R)-hydroxyacyl-[ACP] = a UDP-2-N,3-O-bis[(3R)-3-hydroxyacyl]-alpha-D-glucosamine + holo-[ACP] + H(+)</text>
        <dbReference type="Rhea" id="RHEA:53836"/>
        <dbReference type="Rhea" id="RHEA-COMP:9685"/>
        <dbReference type="Rhea" id="RHEA-COMP:9945"/>
        <dbReference type="ChEBI" id="CHEBI:15378"/>
        <dbReference type="ChEBI" id="CHEBI:64479"/>
        <dbReference type="ChEBI" id="CHEBI:78827"/>
        <dbReference type="ChEBI" id="CHEBI:137740"/>
        <dbReference type="ChEBI" id="CHEBI:137748"/>
        <dbReference type="EC" id="2.3.1.191"/>
    </reaction>
</comment>
<dbReference type="EMBL" id="JBHSMQ010000006">
    <property type="protein sequence ID" value="MFC5456674.1"/>
    <property type="molecule type" value="Genomic_DNA"/>
</dbReference>
<comment type="function">
    <text evidence="7">Catalyzes the N-acylation of UDP-3-O-acylglucosamine using 3-hydroxyacyl-ACP as the acyl donor. Is involved in the biosynthesis of lipid A, a phosphorylated glycolipid that anchors the lipopolysaccharide to the outer membrane of the cell.</text>
</comment>
<evidence type="ECO:0000256" key="3">
    <source>
        <dbReference type="ARBA" id="ARBA00022679"/>
    </source>
</evidence>
<keyword evidence="5 7" id="KW-0443">Lipid metabolism</keyword>
<keyword evidence="6 7" id="KW-0012">Acyltransferase</keyword>
<gene>
    <name evidence="7 9" type="primary">lpxD</name>
    <name evidence="9" type="ORF">ACFQDI_17545</name>
</gene>
<accession>A0ABW0KTK9</accession>
<keyword evidence="3 7" id="KW-0808">Transferase</keyword>
<dbReference type="RefSeq" id="WP_377169148.1">
    <property type="nucleotide sequence ID" value="NZ_JBHSMQ010000006.1"/>
</dbReference>
<dbReference type="Pfam" id="PF00132">
    <property type="entry name" value="Hexapep"/>
    <property type="match status" value="3"/>
</dbReference>
<comment type="caution">
    <text evidence="9">The sequence shown here is derived from an EMBL/GenBank/DDBJ whole genome shotgun (WGS) entry which is preliminary data.</text>
</comment>
<evidence type="ECO:0000256" key="5">
    <source>
        <dbReference type="ARBA" id="ARBA00023098"/>
    </source>
</evidence>
<dbReference type="EC" id="2.3.1.191" evidence="7"/>
<dbReference type="InterPro" id="IPR020573">
    <property type="entry name" value="UDP_GlcNAc_AcTrfase_non-rep"/>
</dbReference>
<evidence type="ECO:0000256" key="7">
    <source>
        <dbReference type="HAMAP-Rule" id="MF_00523"/>
    </source>
</evidence>
<evidence type="ECO:0000256" key="2">
    <source>
        <dbReference type="ARBA" id="ARBA00022556"/>
    </source>
</evidence>
<dbReference type="Proteomes" id="UP001596052">
    <property type="component" value="Unassembled WGS sequence"/>
</dbReference>
<dbReference type="Gene3D" id="3.40.1390.10">
    <property type="entry name" value="MurE/MurF, N-terminal domain"/>
    <property type="match status" value="1"/>
</dbReference>
<dbReference type="Pfam" id="PF04613">
    <property type="entry name" value="LpxD"/>
    <property type="match status" value="1"/>
</dbReference>
<dbReference type="InterPro" id="IPR011004">
    <property type="entry name" value="Trimer_LpxA-like_sf"/>
</dbReference>
<comment type="subunit">
    <text evidence="7">Homotrimer.</text>
</comment>
<evidence type="ECO:0000259" key="8">
    <source>
        <dbReference type="Pfam" id="PF04613"/>
    </source>
</evidence>
<comment type="similarity">
    <text evidence="7">Belongs to the transferase hexapeptide repeat family. LpxD subfamily.</text>
</comment>
<organism evidence="9 10">
    <name type="scientific">Prosthecobacter fluviatilis</name>
    <dbReference type="NCBI Taxonomy" id="445931"/>
    <lineage>
        <taxon>Bacteria</taxon>
        <taxon>Pseudomonadati</taxon>
        <taxon>Verrucomicrobiota</taxon>
        <taxon>Verrucomicrobiia</taxon>
        <taxon>Verrucomicrobiales</taxon>
        <taxon>Verrucomicrobiaceae</taxon>
        <taxon>Prosthecobacter</taxon>
    </lineage>
</organism>
<feature type="active site" description="Proton acceptor" evidence="7">
    <location>
        <position position="246"/>
    </location>
</feature>
<evidence type="ECO:0000256" key="1">
    <source>
        <dbReference type="ARBA" id="ARBA00022516"/>
    </source>
</evidence>
<dbReference type="HAMAP" id="MF_00523">
    <property type="entry name" value="LpxD"/>
    <property type="match status" value="1"/>
</dbReference>
<comment type="pathway">
    <text evidence="7">Bacterial outer membrane biogenesis; LPS lipid A biosynthesis.</text>
</comment>
<keyword evidence="1 7" id="KW-0444">Lipid biosynthesis</keyword>
<dbReference type="PANTHER" id="PTHR43378:SF2">
    <property type="entry name" value="UDP-3-O-ACYLGLUCOSAMINE N-ACYLTRANSFERASE 1, MITOCHONDRIAL-RELATED"/>
    <property type="match status" value="1"/>
</dbReference>
<keyword evidence="2 7" id="KW-0441">Lipid A biosynthesis</keyword>
<sequence>MSHSITLQKLAELVGGTLSAGSPESVISGLNSLMEAGPGDVTFLGNARYLPALKTTRASAALVPEDLDAGEAREGLALIRLKNPTLAFSHVIRFFGPPAVEFAPGVHPTATVAEDVVFDPQKVSIGPHAVIESGVRLGDGCRIHAGVYLGRGVQLGAECVIHANAVIKEYCVLGRRVILHSGSVIGSDGFGYELVQGRHQKIDQVGIVQIDDDVEIGSCTTIDRARFGRTWIGEGSKIDNLVQIGHNCTLGKHCIIVSQTGISGSTRLGNYVTMGGQVGVAGHLEIGDRVMFLAKSGVTKSIHDAGAYTGYPARPLMEGRKMLSLPAKIPDLLERVRVLEKKLAALEGEAVRS</sequence>
<reference evidence="10" key="1">
    <citation type="journal article" date="2019" name="Int. J. Syst. Evol. Microbiol.">
        <title>The Global Catalogue of Microorganisms (GCM) 10K type strain sequencing project: providing services to taxonomists for standard genome sequencing and annotation.</title>
        <authorList>
            <consortium name="The Broad Institute Genomics Platform"/>
            <consortium name="The Broad Institute Genome Sequencing Center for Infectious Disease"/>
            <person name="Wu L."/>
            <person name="Ma J."/>
        </authorList>
    </citation>
    <scope>NUCLEOTIDE SEQUENCE [LARGE SCALE GENOMIC DNA]</scope>
    <source>
        <strain evidence="10">CGMCC 4.1469</strain>
    </source>
</reference>
<dbReference type="Gene3D" id="2.160.10.10">
    <property type="entry name" value="Hexapeptide repeat proteins"/>
    <property type="match status" value="1"/>
</dbReference>
<dbReference type="GO" id="GO:0103118">
    <property type="term" value="F:UDP-3-O-[(3R)-3-hydroxyacyl]-glucosamine N-acyltransferase activity"/>
    <property type="evidence" value="ECO:0007669"/>
    <property type="project" value="UniProtKB-EC"/>
</dbReference>